<feature type="domain" description="CP12" evidence="2">
    <location>
        <begin position="11"/>
        <end position="80"/>
    </location>
</feature>
<dbReference type="OrthoDB" id="9553701at2"/>
<name>A0A2T1GF29_9CYAN</name>
<proteinExistence type="predicted"/>
<evidence type="ECO:0000313" key="3">
    <source>
        <dbReference type="EMBL" id="PSB56172.1"/>
    </source>
</evidence>
<feature type="compositionally biased region" description="Basic and acidic residues" evidence="1">
    <location>
        <begin position="11"/>
        <end position="30"/>
    </location>
</feature>
<reference evidence="3 4" key="1">
    <citation type="submission" date="2018-03" db="EMBL/GenBank/DDBJ databases">
        <title>The ancient ancestry and fast evolution of plastids.</title>
        <authorList>
            <person name="Moore K.R."/>
            <person name="Magnabosco C."/>
            <person name="Momper L."/>
            <person name="Gold D.A."/>
            <person name="Bosak T."/>
            <person name="Fournier G.P."/>
        </authorList>
    </citation>
    <scope>NUCLEOTIDE SEQUENCE [LARGE SCALE GENOMIC DNA]</scope>
    <source>
        <strain evidence="3 4">CCALA 037</strain>
    </source>
</reference>
<dbReference type="Pfam" id="PF02672">
    <property type="entry name" value="CP12"/>
    <property type="match status" value="1"/>
</dbReference>
<organism evidence="3 4">
    <name type="scientific">Chamaesiphon polymorphus CCALA 037</name>
    <dbReference type="NCBI Taxonomy" id="2107692"/>
    <lineage>
        <taxon>Bacteria</taxon>
        <taxon>Bacillati</taxon>
        <taxon>Cyanobacteriota</taxon>
        <taxon>Cyanophyceae</taxon>
        <taxon>Gomontiellales</taxon>
        <taxon>Chamaesiphonaceae</taxon>
        <taxon>Chamaesiphon</taxon>
    </lineage>
</organism>
<evidence type="ECO:0000313" key="4">
    <source>
        <dbReference type="Proteomes" id="UP000238937"/>
    </source>
</evidence>
<feature type="region of interest" description="Disordered" evidence="1">
    <location>
        <begin position="1"/>
        <end position="31"/>
    </location>
</feature>
<dbReference type="AlphaFoldDB" id="A0A2T1GF29"/>
<protein>
    <recommendedName>
        <fullName evidence="2">CP12 domain-containing protein</fullName>
    </recommendedName>
</protein>
<gene>
    <name evidence="3" type="ORF">C7B77_12760</name>
</gene>
<feature type="region of interest" description="Disordered" evidence="1">
    <location>
        <begin position="46"/>
        <end position="80"/>
    </location>
</feature>
<dbReference type="RefSeq" id="WP_015162467.1">
    <property type="nucleotide sequence ID" value="NZ_PVWO01000141.1"/>
</dbReference>
<dbReference type="Proteomes" id="UP000238937">
    <property type="component" value="Unassembled WGS sequence"/>
</dbReference>
<comment type="caution">
    <text evidence="3">The sequence shown here is derived from an EMBL/GenBank/DDBJ whole genome shotgun (WGS) entry which is preliminary data.</text>
</comment>
<dbReference type="SMART" id="SM01093">
    <property type="entry name" value="CP12"/>
    <property type="match status" value="1"/>
</dbReference>
<accession>A0A2T1GF29</accession>
<dbReference type="EMBL" id="PVWO01000141">
    <property type="protein sequence ID" value="PSB56172.1"/>
    <property type="molecule type" value="Genomic_DNA"/>
</dbReference>
<feature type="compositionally biased region" description="Polar residues" evidence="1">
    <location>
        <begin position="1"/>
        <end position="10"/>
    </location>
</feature>
<keyword evidence="4" id="KW-1185">Reference proteome</keyword>
<evidence type="ECO:0000259" key="2">
    <source>
        <dbReference type="SMART" id="SM01093"/>
    </source>
</evidence>
<sequence>MTNTQETQMTLEDRIEQAREAAHQAGEKFGKTSPEFAVAMEILEELHQESGHQRSAQPKNSLERFCSDNPESPECLLYDT</sequence>
<dbReference type="InterPro" id="IPR003823">
    <property type="entry name" value="CP12_dom"/>
</dbReference>
<evidence type="ECO:0000256" key="1">
    <source>
        <dbReference type="SAM" id="MobiDB-lite"/>
    </source>
</evidence>